<accession>A0A7S3PLP6</accession>
<proteinExistence type="predicted"/>
<evidence type="ECO:0000313" key="2">
    <source>
        <dbReference type="EMBL" id="CAE0443516.1"/>
    </source>
</evidence>
<dbReference type="EMBL" id="HBIN01017820">
    <property type="protein sequence ID" value="CAE0443516.1"/>
    <property type="molecule type" value="Transcribed_RNA"/>
</dbReference>
<feature type="compositionally biased region" description="Low complexity" evidence="1">
    <location>
        <begin position="153"/>
        <end position="169"/>
    </location>
</feature>
<dbReference type="AlphaFoldDB" id="A0A7S3PLP6"/>
<evidence type="ECO:0000256" key="1">
    <source>
        <dbReference type="SAM" id="MobiDB-lite"/>
    </source>
</evidence>
<feature type="region of interest" description="Disordered" evidence="1">
    <location>
        <begin position="116"/>
        <end position="169"/>
    </location>
</feature>
<sequence length="205" mass="23069">MASENSEDATTQRLSRNLSEYMKLTCNEPVTGLYYVHEHIRKKALYDNIKSKRTLLMQITSIKSELKKKLNPVNIDVDVDVSESLDKFWRRTAELNDKISALGERLHIVTEIEKQIQHQNSPNLRNKHSGKSLTSEKSSSSLRKVKTRTRTISSVGSNGSTSSSFTLNSNNSKYPIGMGQLLDEMLMSGAISTDEYALKISQLAE</sequence>
<organism evidence="2">
    <name type="scientific">Aplanochytrium stocchinoi</name>
    <dbReference type="NCBI Taxonomy" id="215587"/>
    <lineage>
        <taxon>Eukaryota</taxon>
        <taxon>Sar</taxon>
        <taxon>Stramenopiles</taxon>
        <taxon>Bigyra</taxon>
        <taxon>Labyrinthulomycetes</taxon>
        <taxon>Thraustochytrida</taxon>
        <taxon>Thraustochytriidae</taxon>
        <taxon>Aplanochytrium</taxon>
    </lineage>
</organism>
<name>A0A7S3PLP6_9STRA</name>
<dbReference type="Pfam" id="PF10167">
    <property type="entry name" value="BORCS8"/>
    <property type="match status" value="1"/>
</dbReference>
<reference evidence="2" key="1">
    <citation type="submission" date="2021-01" db="EMBL/GenBank/DDBJ databases">
        <authorList>
            <person name="Corre E."/>
            <person name="Pelletier E."/>
            <person name="Niang G."/>
            <person name="Scheremetjew M."/>
            <person name="Finn R."/>
            <person name="Kale V."/>
            <person name="Holt S."/>
            <person name="Cochrane G."/>
            <person name="Meng A."/>
            <person name="Brown T."/>
            <person name="Cohen L."/>
        </authorList>
    </citation>
    <scope>NUCLEOTIDE SEQUENCE</scope>
    <source>
        <strain evidence="2">GSBS06</strain>
    </source>
</reference>
<dbReference type="InterPro" id="IPR019320">
    <property type="entry name" value="BORCS8"/>
</dbReference>
<gene>
    <name evidence="2" type="ORF">ASTO00021_LOCUS13594</name>
</gene>
<feature type="compositionally biased region" description="Low complexity" evidence="1">
    <location>
        <begin position="131"/>
        <end position="142"/>
    </location>
</feature>
<protein>
    <submittedName>
        <fullName evidence="2">Uncharacterized protein</fullName>
    </submittedName>
</protein>